<feature type="signal peptide" evidence="5">
    <location>
        <begin position="1"/>
        <end position="32"/>
    </location>
</feature>
<gene>
    <name evidence="7" type="ORF">JFL49_08135</name>
</gene>
<evidence type="ECO:0000256" key="2">
    <source>
        <dbReference type="ARBA" id="ARBA00005695"/>
    </source>
</evidence>
<dbReference type="OrthoDB" id="9801912at2"/>
<dbReference type="Proteomes" id="UP000595373">
    <property type="component" value="Chromosome"/>
</dbReference>
<dbReference type="PANTHER" id="PTHR30290:SF10">
    <property type="entry name" value="PERIPLASMIC OLIGOPEPTIDE-BINDING PROTEIN-RELATED"/>
    <property type="match status" value="1"/>
</dbReference>
<sequence>MQHNIWTKLKYKNYRTALLGLFLLVGSSVAFSAQVPQGTKLADKQEISIQITAEVATLDPQKIEGSGEGLIAEQLFEGLVKTDELGNIIPGAAYRWDTSSDGKTVTFYLRPNIKWSNGDSLTAHDFVYAWRRLVDPKTASPYASYLGFMKMKNVDDIIAGKKSPEFLGVTALDDNTLQLTLDAPVPYAVLLTQHTSLYPVNRAVVEKYGDDWTKPENFVVNGAYKISQRVLNEKITLERNPAYWDNAHSVINKATFYILTESAGGARYRSGELDIAYIPQSLYHDPKFRAQYDSQIYSSRKLGTFMYEMNMTKPPFDNIKVRKALDLAVDRNIITEKVLGFGQTPTFRFTPFYIHAGEKITQPEYANWTQAQRNEEAKKLLREAGYSKANPLKSELLYNTNEGLKNIAIAVTSMWKKNLDGLVDISLKNMEWKTFLDTKNQKNYHLAFAAWSADYNEASTFLTYFLSNSSQNKIGFKSEKFDQLIEASYNESDENKRAEIYAQAEEELGKHHPFIAIYHYAGLFIKNPKLKGYEGKRPQGGYLLSDLYLEK</sequence>
<feature type="domain" description="Solute-binding protein family 5" evidence="6">
    <location>
        <begin position="88"/>
        <end position="472"/>
    </location>
</feature>
<dbReference type="InterPro" id="IPR000914">
    <property type="entry name" value="SBP_5_dom"/>
</dbReference>
<evidence type="ECO:0000256" key="4">
    <source>
        <dbReference type="ARBA" id="ARBA00022729"/>
    </source>
</evidence>
<dbReference type="InterPro" id="IPR030678">
    <property type="entry name" value="Peptide/Ni-bd"/>
</dbReference>
<dbReference type="FunFam" id="3.90.76.10:FF:000001">
    <property type="entry name" value="Oligopeptide ABC transporter substrate-binding protein"/>
    <property type="match status" value="1"/>
</dbReference>
<dbReference type="InterPro" id="IPR039424">
    <property type="entry name" value="SBP_5"/>
</dbReference>
<comment type="similarity">
    <text evidence="2">Belongs to the bacterial solute-binding protein 5 family.</text>
</comment>
<dbReference type="Gene3D" id="3.90.76.10">
    <property type="entry name" value="Dipeptide-binding Protein, Domain 1"/>
    <property type="match status" value="1"/>
</dbReference>
<dbReference type="Gene3D" id="3.40.190.10">
    <property type="entry name" value="Periplasmic binding protein-like II"/>
    <property type="match status" value="1"/>
</dbReference>
<dbReference type="RefSeq" id="WP_075294380.1">
    <property type="nucleotide sequence ID" value="NZ_CP018802.1"/>
</dbReference>
<evidence type="ECO:0000313" key="7">
    <source>
        <dbReference type="EMBL" id="QQF82020.1"/>
    </source>
</evidence>
<evidence type="ECO:0000256" key="1">
    <source>
        <dbReference type="ARBA" id="ARBA00004196"/>
    </source>
</evidence>
<dbReference type="GO" id="GO:0030288">
    <property type="term" value="C:outer membrane-bounded periplasmic space"/>
    <property type="evidence" value="ECO:0007669"/>
    <property type="project" value="TreeGrafter"/>
</dbReference>
<evidence type="ECO:0000313" key="8">
    <source>
        <dbReference type="Proteomes" id="UP000595373"/>
    </source>
</evidence>
<dbReference type="CDD" id="cd08504">
    <property type="entry name" value="PBP2_OppA"/>
    <property type="match status" value="1"/>
</dbReference>
<comment type="subcellular location">
    <subcellularLocation>
        <location evidence="1">Cell envelope</location>
    </subcellularLocation>
</comment>
<dbReference type="GO" id="GO:0043190">
    <property type="term" value="C:ATP-binding cassette (ABC) transporter complex"/>
    <property type="evidence" value="ECO:0007669"/>
    <property type="project" value="InterPro"/>
</dbReference>
<dbReference type="GO" id="GO:0015833">
    <property type="term" value="P:peptide transport"/>
    <property type="evidence" value="ECO:0007669"/>
    <property type="project" value="TreeGrafter"/>
</dbReference>
<accession>A0A9Q6YZX8</accession>
<dbReference type="SUPFAM" id="SSF53850">
    <property type="entry name" value="Periplasmic binding protein-like II"/>
    <property type="match status" value="1"/>
</dbReference>
<protein>
    <submittedName>
        <fullName evidence="7">Oligopeptide ABC transporter substrate-binding protein OppA</fullName>
    </submittedName>
</protein>
<dbReference type="Pfam" id="PF00496">
    <property type="entry name" value="SBP_bac_5"/>
    <property type="match status" value="1"/>
</dbReference>
<proteinExistence type="inferred from homology"/>
<keyword evidence="3" id="KW-0813">Transport</keyword>
<dbReference type="EMBL" id="CP066558">
    <property type="protein sequence ID" value="QQF82020.1"/>
    <property type="molecule type" value="Genomic_DNA"/>
</dbReference>
<keyword evidence="8" id="KW-1185">Reference proteome</keyword>
<dbReference type="PIRSF" id="PIRSF002741">
    <property type="entry name" value="MppA"/>
    <property type="match status" value="1"/>
</dbReference>
<name>A0A9Q6YZX8_HISSO</name>
<dbReference type="AlphaFoldDB" id="A0A9Q6YZX8"/>
<evidence type="ECO:0000259" key="6">
    <source>
        <dbReference type="Pfam" id="PF00496"/>
    </source>
</evidence>
<reference evidence="7 8" key="1">
    <citation type="submission" date="2020-12" db="EMBL/GenBank/DDBJ databases">
        <title>ASc-MMNZ-VFA-070.</title>
        <authorList>
            <person name="Schryvers A."/>
            <person name="Mostafa Nazari M."/>
            <person name="Farshchi Andisi V."/>
            <person name="Timsit E."/>
            <person name="Walter Morck D."/>
        </authorList>
    </citation>
    <scope>NUCLEOTIDE SEQUENCE [LARGE SCALE GENOMIC DNA]</scope>
    <source>
        <strain evidence="7 8">ASc-MMNZ-VFA-070</strain>
    </source>
</reference>
<dbReference type="FunFam" id="3.10.105.10:FF:000001">
    <property type="entry name" value="Oligopeptide ABC transporter, oligopeptide-binding protein"/>
    <property type="match status" value="1"/>
</dbReference>
<keyword evidence="4 5" id="KW-0732">Signal</keyword>
<dbReference type="Gene3D" id="3.10.105.10">
    <property type="entry name" value="Dipeptide-binding Protein, Domain 3"/>
    <property type="match status" value="1"/>
</dbReference>
<dbReference type="GO" id="GO:1904680">
    <property type="term" value="F:peptide transmembrane transporter activity"/>
    <property type="evidence" value="ECO:0007669"/>
    <property type="project" value="TreeGrafter"/>
</dbReference>
<organism evidence="7 8">
    <name type="scientific">Histophilus somni</name>
    <name type="common">Haemophilus somnus</name>
    <dbReference type="NCBI Taxonomy" id="731"/>
    <lineage>
        <taxon>Bacteria</taxon>
        <taxon>Pseudomonadati</taxon>
        <taxon>Pseudomonadota</taxon>
        <taxon>Gammaproteobacteria</taxon>
        <taxon>Pasteurellales</taxon>
        <taxon>Pasteurellaceae</taxon>
        <taxon>Histophilus</taxon>
    </lineage>
</organism>
<dbReference type="PANTHER" id="PTHR30290">
    <property type="entry name" value="PERIPLASMIC BINDING COMPONENT OF ABC TRANSPORTER"/>
    <property type="match status" value="1"/>
</dbReference>
<evidence type="ECO:0000256" key="3">
    <source>
        <dbReference type="ARBA" id="ARBA00022448"/>
    </source>
</evidence>
<evidence type="ECO:0000256" key="5">
    <source>
        <dbReference type="SAM" id="SignalP"/>
    </source>
</evidence>
<feature type="chain" id="PRO_5040458306" evidence="5">
    <location>
        <begin position="33"/>
        <end position="551"/>
    </location>
</feature>